<reference evidence="8" key="1">
    <citation type="journal article" date="2024" name="Gigascience">
        <title>Chromosome-level genome of the poultry shaft louse Menopon gallinae provides insight into the host-switching and adaptive evolution of parasitic lice.</title>
        <authorList>
            <person name="Xu Y."/>
            <person name="Ma L."/>
            <person name="Liu S."/>
            <person name="Liang Y."/>
            <person name="Liu Q."/>
            <person name="He Z."/>
            <person name="Tian L."/>
            <person name="Duan Y."/>
            <person name="Cai W."/>
            <person name="Li H."/>
            <person name="Song F."/>
        </authorList>
    </citation>
    <scope>NUCLEOTIDE SEQUENCE</scope>
    <source>
        <strain evidence="8">Cailab_2023a</strain>
    </source>
</reference>
<dbReference type="AlphaFoldDB" id="A0AAW2IAD3"/>
<name>A0AAW2IAD3_9NEOP</name>
<proteinExistence type="predicted"/>
<evidence type="ECO:0000313" key="8">
    <source>
        <dbReference type="EMBL" id="KAL0279124.1"/>
    </source>
</evidence>
<evidence type="ECO:0000256" key="6">
    <source>
        <dbReference type="ARBA" id="ARBA00023211"/>
    </source>
</evidence>
<sequence>MTAETDFDGMHSFCINYTLLFPVITELRVYKTKKEIEVLRYVNKVSSDAHKMVMKRVRPGLMEYQCESIFLDYCYFTGGSRHVAYTCICASGHNSGVLHYGHAGAPNDKKIQDGDICCFDMGCSYFGYASDITCTFPANGKFTEDQKFIYNTVLCGRAKVYEIAKPGVSWVDCHRAACEEMLLCLKKGGLLQGDVADMMDANLGAIFQPHGLGHLIGCDVHDVGGYTSKTPERPTAPGFNRLRTARILEVGMALTVEPGCYFIPTLLDRAMENPTQKKFLVPEELNRFRNFGGVRIEDDVIVTEDGLENLTKVPRTVEEIESWMAKSDYTQAIDNLIYSGSG</sequence>
<comment type="cofactor">
    <cofactor evidence="1">
        <name>Mn(2+)</name>
        <dbReference type="ChEBI" id="CHEBI:29035"/>
    </cofactor>
</comment>
<keyword evidence="5" id="KW-0482">Metalloprotease</keyword>
<dbReference type="InterPro" id="IPR052433">
    <property type="entry name" value="X-Pro_dipept-like"/>
</dbReference>
<dbReference type="PANTHER" id="PTHR48480:SF2">
    <property type="entry name" value="PEPTIDASE D"/>
    <property type="match status" value="1"/>
</dbReference>
<keyword evidence="6" id="KW-0464">Manganese</keyword>
<dbReference type="PANTHER" id="PTHR48480">
    <property type="match status" value="1"/>
</dbReference>
<dbReference type="CDD" id="cd01087">
    <property type="entry name" value="Prolidase"/>
    <property type="match status" value="1"/>
</dbReference>
<evidence type="ECO:0000256" key="4">
    <source>
        <dbReference type="ARBA" id="ARBA00022801"/>
    </source>
</evidence>
<dbReference type="GO" id="GO:0046872">
    <property type="term" value="F:metal ion binding"/>
    <property type="evidence" value="ECO:0007669"/>
    <property type="project" value="UniProtKB-KW"/>
</dbReference>
<protein>
    <recommendedName>
        <fullName evidence="7">Peptidase M24 domain-containing protein</fullName>
    </recommendedName>
</protein>
<evidence type="ECO:0000256" key="2">
    <source>
        <dbReference type="ARBA" id="ARBA00022670"/>
    </source>
</evidence>
<keyword evidence="2" id="KW-0645">Protease</keyword>
<dbReference type="EMBL" id="JARGDH010000001">
    <property type="protein sequence ID" value="KAL0279124.1"/>
    <property type="molecule type" value="Genomic_DNA"/>
</dbReference>
<evidence type="ECO:0000256" key="5">
    <source>
        <dbReference type="ARBA" id="ARBA00023049"/>
    </source>
</evidence>
<accession>A0AAW2IAD3</accession>
<comment type="caution">
    <text evidence="8">The sequence shown here is derived from an EMBL/GenBank/DDBJ whole genome shotgun (WGS) entry which is preliminary data.</text>
</comment>
<dbReference type="SUPFAM" id="SSF55920">
    <property type="entry name" value="Creatinase/aminopeptidase"/>
    <property type="match status" value="1"/>
</dbReference>
<evidence type="ECO:0000256" key="1">
    <source>
        <dbReference type="ARBA" id="ARBA00001936"/>
    </source>
</evidence>
<gene>
    <name evidence="8" type="ORF">PYX00_000741</name>
</gene>
<dbReference type="GO" id="GO:0006508">
    <property type="term" value="P:proteolysis"/>
    <property type="evidence" value="ECO:0007669"/>
    <property type="project" value="UniProtKB-KW"/>
</dbReference>
<dbReference type="InterPro" id="IPR036005">
    <property type="entry name" value="Creatinase/aminopeptidase-like"/>
</dbReference>
<dbReference type="Pfam" id="PF00557">
    <property type="entry name" value="Peptidase_M24"/>
    <property type="match status" value="1"/>
</dbReference>
<evidence type="ECO:0000256" key="3">
    <source>
        <dbReference type="ARBA" id="ARBA00022723"/>
    </source>
</evidence>
<dbReference type="GO" id="GO:0008237">
    <property type="term" value="F:metallopeptidase activity"/>
    <property type="evidence" value="ECO:0007669"/>
    <property type="project" value="UniProtKB-KW"/>
</dbReference>
<keyword evidence="3" id="KW-0479">Metal-binding</keyword>
<organism evidence="8">
    <name type="scientific">Menopon gallinae</name>
    <name type="common">poultry shaft louse</name>
    <dbReference type="NCBI Taxonomy" id="328185"/>
    <lineage>
        <taxon>Eukaryota</taxon>
        <taxon>Metazoa</taxon>
        <taxon>Ecdysozoa</taxon>
        <taxon>Arthropoda</taxon>
        <taxon>Hexapoda</taxon>
        <taxon>Insecta</taxon>
        <taxon>Pterygota</taxon>
        <taxon>Neoptera</taxon>
        <taxon>Paraneoptera</taxon>
        <taxon>Psocodea</taxon>
        <taxon>Troctomorpha</taxon>
        <taxon>Phthiraptera</taxon>
        <taxon>Amblycera</taxon>
        <taxon>Menoponidae</taxon>
        <taxon>Menopon</taxon>
    </lineage>
</organism>
<dbReference type="FunFam" id="3.90.230.10:FF:000002">
    <property type="entry name" value="Xaa-Pro aminopeptidase 3"/>
    <property type="match status" value="1"/>
</dbReference>
<keyword evidence="4" id="KW-0378">Hydrolase</keyword>
<dbReference type="InterPro" id="IPR000994">
    <property type="entry name" value="Pept_M24"/>
</dbReference>
<feature type="domain" description="Peptidase M24" evidence="7">
    <location>
        <begin position="39"/>
        <end position="304"/>
    </location>
</feature>
<dbReference type="Gene3D" id="3.90.230.10">
    <property type="entry name" value="Creatinase/methionine aminopeptidase superfamily"/>
    <property type="match status" value="1"/>
</dbReference>
<evidence type="ECO:0000259" key="7">
    <source>
        <dbReference type="Pfam" id="PF00557"/>
    </source>
</evidence>